<keyword evidence="12" id="KW-0808">Transferase</keyword>
<dbReference type="EC" id="2.7.13.3" evidence="2"/>
<dbReference type="PROSITE" id="PS50109">
    <property type="entry name" value="HIS_KIN"/>
    <property type="match status" value="1"/>
</dbReference>
<dbReference type="Pfam" id="PF12833">
    <property type="entry name" value="HTH_18"/>
    <property type="match status" value="1"/>
</dbReference>
<name>A0ABR6I895_9SPHI</name>
<dbReference type="PANTHER" id="PTHR43547">
    <property type="entry name" value="TWO-COMPONENT HISTIDINE KINASE"/>
    <property type="match status" value="1"/>
</dbReference>
<dbReference type="InterPro" id="IPR001789">
    <property type="entry name" value="Sig_transdc_resp-reg_receiver"/>
</dbReference>
<dbReference type="SUPFAM" id="SSF52172">
    <property type="entry name" value="CheY-like"/>
    <property type="match status" value="1"/>
</dbReference>
<evidence type="ECO:0000259" key="10">
    <source>
        <dbReference type="PROSITE" id="PS50109"/>
    </source>
</evidence>
<evidence type="ECO:0000256" key="7">
    <source>
        <dbReference type="PROSITE-ProRule" id="PRU00169"/>
    </source>
</evidence>
<evidence type="ECO:0000256" key="8">
    <source>
        <dbReference type="SAM" id="Phobius"/>
    </source>
</evidence>
<dbReference type="PROSITE" id="PS50110">
    <property type="entry name" value="RESPONSE_REGULATORY"/>
    <property type="match status" value="1"/>
</dbReference>
<evidence type="ECO:0000256" key="1">
    <source>
        <dbReference type="ARBA" id="ARBA00000085"/>
    </source>
</evidence>
<dbReference type="InterPro" id="IPR009057">
    <property type="entry name" value="Homeodomain-like_sf"/>
</dbReference>
<dbReference type="Pfam" id="PF00072">
    <property type="entry name" value="Response_reg"/>
    <property type="match status" value="1"/>
</dbReference>
<dbReference type="SUPFAM" id="SSF46689">
    <property type="entry name" value="Homeodomain-like"/>
    <property type="match status" value="1"/>
</dbReference>
<dbReference type="InterPro" id="IPR005467">
    <property type="entry name" value="His_kinase_dom"/>
</dbReference>
<dbReference type="InterPro" id="IPR011006">
    <property type="entry name" value="CheY-like_superfamily"/>
</dbReference>
<evidence type="ECO:0000256" key="6">
    <source>
        <dbReference type="ARBA" id="ARBA00023163"/>
    </source>
</evidence>
<keyword evidence="8" id="KW-0812">Transmembrane</keyword>
<dbReference type="InterPro" id="IPR018060">
    <property type="entry name" value="HTH_AraC"/>
</dbReference>
<dbReference type="SMART" id="SM00387">
    <property type="entry name" value="HATPase_c"/>
    <property type="match status" value="1"/>
</dbReference>
<dbReference type="CDD" id="cd00146">
    <property type="entry name" value="PKD"/>
    <property type="match status" value="1"/>
</dbReference>
<dbReference type="Pfam" id="PF00512">
    <property type="entry name" value="HisKA"/>
    <property type="match status" value="1"/>
</dbReference>
<dbReference type="SMART" id="SM00342">
    <property type="entry name" value="HTH_ARAC"/>
    <property type="match status" value="1"/>
</dbReference>
<keyword evidence="6" id="KW-0804">Transcription</keyword>
<keyword evidence="8" id="KW-0472">Membrane</keyword>
<keyword evidence="3 7" id="KW-0597">Phosphoprotein</keyword>
<dbReference type="PROSITE" id="PS01124">
    <property type="entry name" value="HTH_ARAC_FAMILY_2"/>
    <property type="match status" value="1"/>
</dbReference>
<evidence type="ECO:0000256" key="2">
    <source>
        <dbReference type="ARBA" id="ARBA00012438"/>
    </source>
</evidence>
<dbReference type="InterPro" id="IPR011110">
    <property type="entry name" value="Reg_prop"/>
</dbReference>
<protein>
    <recommendedName>
        <fullName evidence="2">histidine kinase</fullName>
        <ecNumber evidence="2">2.7.13.3</ecNumber>
    </recommendedName>
</protein>
<keyword evidence="4" id="KW-0805">Transcription regulation</keyword>
<evidence type="ECO:0000259" key="11">
    <source>
        <dbReference type="PROSITE" id="PS50110"/>
    </source>
</evidence>
<dbReference type="PRINTS" id="PR00344">
    <property type="entry name" value="BCTRLSENSOR"/>
</dbReference>
<dbReference type="SUPFAM" id="SSF47384">
    <property type="entry name" value="Homodimeric domain of signal transducing histidine kinase"/>
    <property type="match status" value="1"/>
</dbReference>
<dbReference type="Pfam" id="PF07494">
    <property type="entry name" value="Reg_prop"/>
    <property type="match status" value="7"/>
</dbReference>
<dbReference type="InterPro" id="IPR036890">
    <property type="entry name" value="HATPase_C_sf"/>
</dbReference>
<accession>A0ABR6I895</accession>
<dbReference type="InterPro" id="IPR004358">
    <property type="entry name" value="Sig_transdc_His_kin-like_C"/>
</dbReference>
<keyword evidence="8" id="KW-1133">Transmembrane helix</keyword>
<comment type="caution">
    <text evidence="12">The sequence shown here is derived from an EMBL/GenBank/DDBJ whole genome shotgun (WGS) entry which is preliminary data.</text>
</comment>
<feature type="transmembrane region" description="Helical" evidence="8">
    <location>
        <begin position="794"/>
        <end position="816"/>
    </location>
</feature>
<evidence type="ECO:0000313" key="12">
    <source>
        <dbReference type="EMBL" id="MBB3969187.1"/>
    </source>
</evidence>
<dbReference type="GO" id="GO:0016301">
    <property type="term" value="F:kinase activity"/>
    <property type="evidence" value="ECO:0007669"/>
    <property type="project" value="UniProtKB-KW"/>
</dbReference>
<dbReference type="SMART" id="SM00448">
    <property type="entry name" value="REC"/>
    <property type="match status" value="1"/>
</dbReference>
<feature type="domain" description="Response regulatory" evidence="11">
    <location>
        <begin position="1126"/>
        <end position="1241"/>
    </location>
</feature>
<evidence type="ECO:0000256" key="4">
    <source>
        <dbReference type="ARBA" id="ARBA00023015"/>
    </source>
</evidence>
<feature type="transmembrane region" description="Helical" evidence="8">
    <location>
        <begin position="7"/>
        <end position="31"/>
    </location>
</feature>
<dbReference type="InterPro" id="IPR036097">
    <property type="entry name" value="HisK_dim/P_sf"/>
</dbReference>
<evidence type="ECO:0000256" key="5">
    <source>
        <dbReference type="ARBA" id="ARBA00023125"/>
    </source>
</evidence>
<dbReference type="Proteomes" id="UP000583101">
    <property type="component" value="Unassembled WGS sequence"/>
</dbReference>
<feature type="domain" description="HTH araC/xylS-type" evidence="9">
    <location>
        <begin position="1273"/>
        <end position="1372"/>
    </location>
</feature>
<dbReference type="Gene3D" id="2.60.40.10">
    <property type="entry name" value="Immunoglobulins"/>
    <property type="match status" value="1"/>
</dbReference>
<keyword evidence="5" id="KW-0238">DNA-binding</keyword>
<keyword evidence="12" id="KW-0418">Kinase</keyword>
<dbReference type="SUPFAM" id="SSF55874">
    <property type="entry name" value="ATPase domain of HSP90 chaperone/DNA topoisomerase II/histidine kinase"/>
    <property type="match status" value="1"/>
</dbReference>
<dbReference type="SUPFAM" id="SSF63829">
    <property type="entry name" value="Calcium-dependent phosphotriesterase"/>
    <property type="match status" value="2"/>
</dbReference>
<dbReference type="Gene3D" id="3.40.50.2300">
    <property type="match status" value="1"/>
</dbReference>
<feature type="domain" description="Histidine kinase" evidence="10">
    <location>
        <begin position="845"/>
        <end position="1078"/>
    </location>
</feature>
<dbReference type="Gene3D" id="1.10.10.60">
    <property type="entry name" value="Homeodomain-like"/>
    <property type="match status" value="1"/>
</dbReference>
<dbReference type="InterPro" id="IPR015943">
    <property type="entry name" value="WD40/YVTN_repeat-like_dom_sf"/>
</dbReference>
<comment type="catalytic activity">
    <reaction evidence="1">
        <text>ATP + protein L-histidine = ADP + protein N-phospho-L-histidine.</text>
        <dbReference type="EC" id="2.7.13.3"/>
    </reaction>
</comment>
<evidence type="ECO:0000256" key="3">
    <source>
        <dbReference type="ARBA" id="ARBA00022553"/>
    </source>
</evidence>
<dbReference type="InterPro" id="IPR018062">
    <property type="entry name" value="HTH_AraC-typ_CS"/>
</dbReference>
<dbReference type="Gene3D" id="3.30.565.10">
    <property type="entry name" value="Histidine kinase-like ATPase, C-terminal domain"/>
    <property type="match status" value="1"/>
</dbReference>
<dbReference type="InterPro" id="IPR003594">
    <property type="entry name" value="HATPase_dom"/>
</dbReference>
<dbReference type="Gene3D" id="1.10.287.130">
    <property type="match status" value="1"/>
</dbReference>
<reference evidence="12 13" key="1">
    <citation type="submission" date="2020-08" db="EMBL/GenBank/DDBJ databases">
        <title>Genomic Encyclopedia of Type Strains, Phase IV (KMG-IV): sequencing the most valuable type-strain genomes for metagenomic binning, comparative biology and taxonomic classification.</title>
        <authorList>
            <person name="Goeker M."/>
        </authorList>
    </citation>
    <scope>NUCLEOTIDE SEQUENCE [LARGE SCALE GENOMIC DNA]</scope>
    <source>
        <strain evidence="12 13">DSM 100995</strain>
    </source>
</reference>
<dbReference type="InterPro" id="IPR011123">
    <property type="entry name" value="Y_Y_Y"/>
</dbReference>
<organism evidence="12 13">
    <name type="scientific">Mucilaginibacter phyllosphaerae</name>
    <dbReference type="NCBI Taxonomy" id="1812349"/>
    <lineage>
        <taxon>Bacteria</taxon>
        <taxon>Pseudomonadati</taxon>
        <taxon>Bacteroidota</taxon>
        <taxon>Sphingobacteriia</taxon>
        <taxon>Sphingobacteriales</taxon>
        <taxon>Sphingobacteriaceae</taxon>
        <taxon>Mucilaginibacter</taxon>
    </lineage>
</organism>
<dbReference type="RefSeq" id="WP_229704614.1">
    <property type="nucleotide sequence ID" value="NZ_BMCZ01000002.1"/>
</dbReference>
<feature type="modified residue" description="4-aspartylphosphate" evidence="7">
    <location>
        <position position="1174"/>
    </location>
</feature>
<proteinExistence type="predicted"/>
<evidence type="ECO:0000313" key="13">
    <source>
        <dbReference type="Proteomes" id="UP000583101"/>
    </source>
</evidence>
<dbReference type="Pfam" id="PF07495">
    <property type="entry name" value="Y_Y_Y"/>
    <property type="match status" value="1"/>
</dbReference>
<keyword evidence="13" id="KW-1185">Reference proteome</keyword>
<dbReference type="PROSITE" id="PS00041">
    <property type="entry name" value="HTH_ARAC_FAMILY_1"/>
    <property type="match status" value="1"/>
</dbReference>
<dbReference type="EMBL" id="JACIEG010000003">
    <property type="protein sequence ID" value="MBB3969187.1"/>
    <property type="molecule type" value="Genomic_DNA"/>
</dbReference>
<dbReference type="InterPro" id="IPR003661">
    <property type="entry name" value="HisK_dim/P_dom"/>
</dbReference>
<gene>
    <name evidence="12" type="ORF">GGR35_001790</name>
</gene>
<sequence length="1375" mass="155280">MNTIRACFSYVFTCTCKALMPVAILIFISVYCFGQLPNITFKHINYEQGLSNSTIQGITQDSRGFVWIGTRDGLNLYDGYRMTVFRNNKGDSTTLSDNYITCLYTDKQNTLWVGTLNGLNRYNAATKNFTSYFNQPGKNGGLAGNVINCVMEDAGHQLWVCTDKGVHILDKKNGKFRHLNAPETSQNAPYILQDNAGNIWIATAGGLIKYNPKTKQFKTHINNPALNINFIQQDKSGNIWLGTKGKGLLVIKPDNSYRTYRHTDANPNSLGNDQILSLLCDKQGRIWAGTINGGLNLFNPTTQSFSNYTYQPAKPGSLTQRTISAVFEDKQGNFWIGTHRGGVNLYNPGIKKFAVYRQEVTGNSLSYNDVKCFEEYHTGQIWVGTDGGGLNLFNHQRQTFITYRHQANAPTSLSSDAVLDITQDSQKRLWIATWGGGLNLMNPATGAFVSYKNNPANPASISSDFVQNTYQDKAGNLWVGTYFGGLNRFNPATGQFQRIISSPAGKTRLQGNNIVAINEDAKGNLWIGTDDGGLNCLRKQSQEFEHYFDKESKKPDIRAIFTDHNGNLWIGQSGLYKYDEQRNTFSLFTQQAGLGHEFIKGIEEDDDHNLWISTSNGLIKLNPATRQAHQYNTSDGLQAMEFEVNAVMKTKKGQLFFGGINGFNAFYPSQIKSNTYVPTVYITGFQIFNKEVLPGKDSVLEKDISLTNRIKLNYQQSSITFSFAALNYLAPENNRFAYKLTGFDKGFKYSTTGPQASYTNLDPGEYTFTVKAANNDGIWNNTGRSIMIIISPPWWLTWWFRLFILGVTATAVYYMIRYRQNLNLKKLEEQKKEEVHQLQLQFFTNISHEFRTPLTLLLGPLEKLLSTGTHPEQSRTYQLMYRNATRLMNLINELMDFRKAESGALKLNVTPGNITVFMEEITDEFNIWAEHKHLNFNLQNYDTGDKEIFFDRQLLEKILLNLINNAFKYTNDGGAITVKLFFDASEFTPSYQNELKITNTYQAKKAMYILVADTGIGISAESIKHLFQRYYRITSSHLGSGIGLAFVKTLTLLHKGCINVYSERNSGTEILITIPVDEADYTADELWAGNQKPVLLESVSTDFQQAEEHDLPEPAGTARTNTAVKHILLVEDNTELRTFLKEILGGVYNIIEAKDGREGLALAQEHFPNMIISDVMMPGMNGIALCKRIKQDEQTKHIPFILLTAKDSLEAKLEGIESGADFYFSKPVSINLLLLTIRNVFLQQEKLKQRYTHSSQADAREIVHSGKDQQFMDELVAVIEAHLANPTLDVDFLCNSLNMSRTKLYELIKRLTGQSIIEFIRTIRLNKAVYIITHEDVAISEVLMRVGIQTQSYFTKAFKKEFGKTPSQFINDLKK</sequence>
<dbReference type="Gene3D" id="2.130.10.10">
    <property type="entry name" value="YVTN repeat-like/Quinoprotein amine dehydrogenase"/>
    <property type="match status" value="2"/>
</dbReference>
<evidence type="ECO:0000259" key="9">
    <source>
        <dbReference type="PROSITE" id="PS01124"/>
    </source>
</evidence>
<dbReference type="Pfam" id="PF02518">
    <property type="entry name" value="HATPase_c"/>
    <property type="match status" value="1"/>
</dbReference>
<dbReference type="PANTHER" id="PTHR43547:SF2">
    <property type="entry name" value="HYBRID SIGNAL TRANSDUCTION HISTIDINE KINASE C"/>
    <property type="match status" value="1"/>
</dbReference>
<dbReference type="InterPro" id="IPR013783">
    <property type="entry name" value="Ig-like_fold"/>
</dbReference>
<dbReference type="SMART" id="SM00388">
    <property type="entry name" value="HisKA"/>
    <property type="match status" value="1"/>
</dbReference>